<evidence type="ECO:0000256" key="4">
    <source>
        <dbReference type="ARBA" id="ARBA00022475"/>
    </source>
</evidence>
<proteinExistence type="predicted"/>
<evidence type="ECO:0000256" key="5">
    <source>
        <dbReference type="ARBA" id="ARBA00022692"/>
    </source>
</evidence>
<keyword evidence="8 10" id="KW-1133">Transmembrane helix</keyword>
<keyword evidence="3" id="KW-0813">Transport</keyword>
<evidence type="ECO:0000313" key="13">
    <source>
        <dbReference type="Proteomes" id="UP001142489"/>
    </source>
</evidence>
<dbReference type="Pfam" id="PF14828">
    <property type="entry name" value="Amnionless"/>
    <property type="match status" value="1"/>
</dbReference>
<evidence type="ECO:0000256" key="6">
    <source>
        <dbReference type="ARBA" id="ARBA00022729"/>
    </source>
</evidence>
<dbReference type="GO" id="GO:0016324">
    <property type="term" value="C:apical plasma membrane"/>
    <property type="evidence" value="ECO:0007669"/>
    <property type="project" value="TreeGrafter"/>
</dbReference>
<sequence>MKALFFSILLNHLGASGAVYKQWIPNTNFENASNWDRGHVPCATDVILFDKNKDVSVFVQSSHFLTEMSMPLNGEFIMGPGAGFGAFDGSYHPGCETESKISFTGAQRLQWYDPTLWQAATSLEDLRRGKYIFSTDEERVPCQYDDIIFQPQTSFRVNITSSEQFIHFRSISIMGQTFTSDDALAEYMQTSTAKLQFQGQGTFQLSDTRCPYKSGCECGNAADHDRICAALLQKYGNQCPVATCRDPLMPVGNCCEICGAIISLEYSAGFDIELYRNRILHTFLNLPKNTGVQMAISKVHKPKTFLGILPRSSASLIQIVLMDNRTGSQTGTHAEQVAKDIMSDIEEHGESFGIVANSLQTATGSHWSALGGGAPATVVGAVVGLLVMLLLLLGLSCSFTGNGR</sequence>
<evidence type="ECO:0000256" key="7">
    <source>
        <dbReference type="ARBA" id="ARBA00022927"/>
    </source>
</evidence>
<dbReference type="InterPro" id="IPR026112">
    <property type="entry name" value="AMN"/>
</dbReference>
<evidence type="ECO:0000256" key="8">
    <source>
        <dbReference type="ARBA" id="ARBA00022989"/>
    </source>
</evidence>
<evidence type="ECO:0000256" key="10">
    <source>
        <dbReference type="SAM" id="Phobius"/>
    </source>
</evidence>
<gene>
    <name evidence="12" type="ORF">JRQ81_001158</name>
</gene>
<keyword evidence="13" id="KW-1185">Reference proteome</keyword>
<keyword evidence="6 11" id="KW-0732">Signal</keyword>
<dbReference type="PANTHER" id="PTHR14995">
    <property type="entry name" value="AMNIONLESS"/>
    <property type="match status" value="1"/>
</dbReference>
<dbReference type="GO" id="GO:0030139">
    <property type="term" value="C:endocytic vesicle"/>
    <property type="evidence" value="ECO:0007669"/>
    <property type="project" value="TreeGrafter"/>
</dbReference>
<dbReference type="PANTHER" id="PTHR14995:SF2">
    <property type="entry name" value="PROTEIN AMNIONLESS"/>
    <property type="match status" value="1"/>
</dbReference>
<keyword evidence="4" id="KW-1003">Cell membrane</keyword>
<evidence type="ECO:0000256" key="1">
    <source>
        <dbReference type="ARBA" id="ARBA00004251"/>
    </source>
</evidence>
<evidence type="ECO:0000256" key="9">
    <source>
        <dbReference type="ARBA" id="ARBA00023136"/>
    </source>
</evidence>
<dbReference type="GO" id="GO:0015031">
    <property type="term" value="P:protein transport"/>
    <property type="evidence" value="ECO:0007669"/>
    <property type="project" value="UniProtKB-KW"/>
</dbReference>
<keyword evidence="9 10" id="KW-0472">Membrane</keyword>
<dbReference type="EMBL" id="JAPFRF010000001">
    <property type="protein sequence ID" value="KAJ7345208.1"/>
    <property type="molecule type" value="Genomic_DNA"/>
</dbReference>
<feature type="signal peptide" evidence="11">
    <location>
        <begin position="1"/>
        <end position="18"/>
    </location>
</feature>
<comment type="caution">
    <text evidence="12">The sequence shown here is derived from an EMBL/GenBank/DDBJ whole genome shotgun (WGS) entry which is preliminary data.</text>
</comment>
<dbReference type="Proteomes" id="UP001142489">
    <property type="component" value="Unassembled WGS sequence"/>
</dbReference>
<feature type="chain" id="PRO_5040338349" description="Protein amnionless" evidence="11">
    <location>
        <begin position="19"/>
        <end position="404"/>
    </location>
</feature>
<name>A0A9Q0YB81_9SAUR</name>
<evidence type="ECO:0000256" key="11">
    <source>
        <dbReference type="SAM" id="SignalP"/>
    </source>
</evidence>
<evidence type="ECO:0000313" key="12">
    <source>
        <dbReference type="EMBL" id="KAJ7345208.1"/>
    </source>
</evidence>
<reference evidence="12" key="1">
    <citation type="journal article" date="2023" name="DNA Res.">
        <title>Chromosome-level genome assembly of Phrynocephalus forsythii using third-generation DNA sequencing and Hi-C analysis.</title>
        <authorList>
            <person name="Qi Y."/>
            <person name="Zhao W."/>
            <person name="Zhao Y."/>
            <person name="Niu C."/>
            <person name="Cao S."/>
            <person name="Zhang Y."/>
        </authorList>
    </citation>
    <scope>NUCLEOTIDE SEQUENCE</scope>
    <source>
        <tissue evidence="12">Muscle</tissue>
    </source>
</reference>
<comment type="subcellular location">
    <subcellularLocation>
        <location evidence="1">Cell membrane</location>
        <topology evidence="1">Single-pass type I membrane protein</topology>
    </subcellularLocation>
</comment>
<keyword evidence="5 10" id="KW-0812">Transmembrane</keyword>
<evidence type="ECO:0000256" key="2">
    <source>
        <dbReference type="ARBA" id="ARBA00021200"/>
    </source>
</evidence>
<accession>A0A9Q0YB81</accession>
<dbReference type="GO" id="GO:0006898">
    <property type="term" value="P:receptor-mediated endocytosis"/>
    <property type="evidence" value="ECO:0007669"/>
    <property type="project" value="TreeGrafter"/>
</dbReference>
<dbReference type="OrthoDB" id="10067964at2759"/>
<organism evidence="12 13">
    <name type="scientific">Phrynocephalus forsythii</name>
    <dbReference type="NCBI Taxonomy" id="171643"/>
    <lineage>
        <taxon>Eukaryota</taxon>
        <taxon>Metazoa</taxon>
        <taxon>Chordata</taxon>
        <taxon>Craniata</taxon>
        <taxon>Vertebrata</taxon>
        <taxon>Euteleostomi</taxon>
        <taxon>Lepidosauria</taxon>
        <taxon>Squamata</taxon>
        <taxon>Bifurcata</taxon>
        <taxon>Unidentata</taxon>
        <taxon>Episquamata</taxon>
        <taxon>Toxicofera</taxon>
        <taxon>Iguania</taxon>
        <taxon>Acrodonta</taxon>
        <taxon>Agamidae</taxon>
        <taxon>Agaminae</taxon>
        <taxon>Phrynocephalus</taxon>
    </lineage>
</organism>
<feature type="transmembrane region" description="Helical" evidence="10">
    <location>
        <begin position="378"/>
        <end position="399"/>
    </location>
</feature>
<protein>
    <recommendedName>
        <fullName evidence="2">Protein amnionless</fullName>
    </recommendedName>
</protein>
<keyword evidence="7" id="KW-0653">Protein transport</keyword>
<evidence type="ECO:0000256" key="3">
    <source>
        <dbReference type="ARBA" id="ARBA00022448"/>
    </source>
</evidence>
<dbReference type="AlphaFoldDB" id="A0A9Q0YB81"/>